<proteinExistence type="predicted"/>
<dbReference type="PROSITE" id="PS51371">
    <property type="entry name" value="CBS"/>
    <property type="match status" value="1"/>
</dbReference>
<evidence type="ECO:0000313" key="5">
    <source>
        <dbReference type="Proteomes" id="UP000243297"/>
    </source>
</evidence>
<dbReference type="Gene3D" id="3.10.580.10">
    <property type="entry name" value="CBS-domain"/>
    <property type="match status" value="1"/>
</dbReference>
<dbReference type="AlphaFoldDB" id="A0A1T4LH64"/>
<dbReference type="RefSeq" id="WP_078711316.1">
    <property type="nucleotide sequence ID" value="NZ_FUWY01000002.1"/>
</dbReference>
<evidence type="ECO:0000259" key="3">
    <source>
        <dbReference type="PROSITE" id="PS51371"/>
    </source>
</evidence>
<dbReference type="InterPro" id="IPR046342">
    <property type="entry name" value="CBS_dom_sf"/>
</dbReference>
<dbReference type="CDD" id="cd02205">
    <property type="entry name" value="CBS_pair_SF"/>
    <property type="match status" value="1"/>
</dbReference>
<dbReference type="OrthoDB" id="9810963at2"/>
<protein>
    <submittedName>
        <fullName evidence="4">CBS domain-containing protein</fullName>
    </submittedName>
</protein>
<dbReference type="PANTHER" id="PTHR43080">
    <property type="entry name" value="CBS DOMAIN-CONTAINING PROTEIN CBSX3, MITOCHONDRIAL"/>
    <property type="match status" value="1"/>
</dbReference>
<dbReference type="Pfam" id="PF00571">
    <property type="entry name" value="CBS"/>
    <property type="match status" value="2"/>
</dbReference>
<sequence length="232" mass="26650">MDNAQRFLSAYASIEKSLEQITGRTKYVKFYQLLQEATIKNKFAQKYEIELQEYAELRNAIVHQRDGVGKIIAQPTLETVEEIEKIAELLDEYHPVSKYFLKKVLVCHLDEKILDVQKRMQENNISKIPVYDKQGIVGILTVESIAKWACAQLISPTNISTVNDIYESINENEKVFFLSKNASVYEVIRIYNTSMKKGQLVLAIIITEEGIKTQKPIGIITVKDLPVILEYF</sequence>
<evidence type="ECO:0000256" key="2">
    <source>
        <dbReference type="PROSITE-ProRule" id="PRU00703"/>
    </source>
</evidence>
<reference evidence="5" key="1">
    <citation type="submission" date="2017-02" db="EMBL/GenBank/DDBJ databases">
        <authorList>
            <person name="Varghese N."/>
            <person name="Submissions S."/>
        </authorList>
    </citation>
    <scope>NUCLEOTIDE SEQUENCE [LARGE SCALE GENOMIC DNA]</scope>
    <source>
        <strain evidence="5">ATCC 25662</strain>
    </source>
</reference>
<keyword evidence="1 2" id="KW-0129">CBS domain</keyword>
<dbReference type="SUPFAM" id="SSF54631">
    <property type="entry name" value="CBS-domain pair"/>
    <property type="match status" value="1"/>
</dbReference>
<dbReference type="InterPro" id="IPR051257">
    <property type="entry name" value="Diverse_CBS-Domain"/>
</dbReference>
<accession>A0A1T4LH64</accession>
<evidence type="ECO:0000256" key="1">
    <source>
        <dbReference type="ARBA" id="ARBA00023122"/>
    </source>
</evidence>
<name>A0A1T4LH64_9FIRM</name>
<feature type="domain" description="CBS" evidence="3">
    <location>
        <begin position="100"/>
        <end position="157"/>
    </location>
</feature>
<dbReference type="SMART" id="SM00116">
    <property type="entry name" value="CBS"/>
    <property type="match status" value="2"/>
</dbReference>
<dbReference type="EMBL" id="FUWY01000002">
    <property type="protein sequence ID" value="SJZ54055.1"/>
    <property type="molecule type" value="Genomic_DNA"/>
</dbReference>
<keyword evidence="5" id="KW-1185">Reference proteome</keyword>
<evidence type="ECO:0000313" key="4">
    <source>
        <dbReference type="EMBL" id="SJZ54055.1"/>
    </source>
</evidence>
<dbReference type="STRING" id="118967.SAMN02745191_0886"/>
<gene>
    <name evidence="4" type="ORF">SAMN02745191_0886</name>
</gene>
<dbReference type="PANTHER" id="PTHR43080:SF2">
    <property type="entry name" value="CBS DOMAIN-CONTAINING PROTEIN"/>
    <property type="match status" value="1"/>
</dbReference>
<dbReference type="Proteomes" id="UP000243297">
    <property type="component" value="Unassembled WGS sequence"/>
</dbReference>
<organism evidence="4 5">
    <name type="scientific">Anaerorhabdus furcosa</name>
    <dbReference type="NCBI Taxonomy" id="118967"/>
    <lineage>
        <taxon>Bacteria</taxon>
        <taxon>Bacillati</taxon>
        <taxon>Bacillota</taxon>
        <taxon>Erysipelotrichia</taxon>
        <taxon>Erysipelotrichales</taxon>
        <taxon>Erysipelotrichaceae</taxon>
        <taxon>Anaerorhabdus</taxon>
    </lineage>
</organism>
<dbReference type="InterPro" id="IPR000644">
    <property type="entry name" value="CBS_dom"/>
</dbReference>